<dbReference type="RefSeq" id="WP_184536482.1">
    <property type="nucleotide sequence ID" value="NZ_JACHJW010000001.1"/>
</dbReference>
<dbReference type="AlphaFoldDB" id="A0A7W7WRN7"/>
<evidence type="ECO:0000313" key="4">
    <source>
        <dbReference type="Proteomes" id="UP000578819"/>
    </source>
</evidence>
<dbReference type="EMBL" id="JACHJW010000001">
    <property type="protein sequence ID" value="MBB4960752.1"/>
    <property type="molecule type" value="Genomic_DNA"/>
</dbReference>
<keyword evidence="2" id="KW-0472">Membrane</keyword>
<accession>A0A7W7WRN7</accession>
<protein>
    <recommendedName>
        <fullName evidence="5">FtsX extracellular domain-containing protein</fullName>
    </recommendedName>
</protein>
<evidence type="ECO:0000313" key="3">
    <source>
        <dbReference type="EMBL" id="MBB4960752.1"/>
    </source>
</evidence>
<evidence type="ECO:0008006" key="5">
    <source>
        <dbReference type="Google" id="ProtNLM"/>
    </source>
</evidence>
<keyword evidence="4" id="KW-1185">Reference proteome</keyword>
<feature type="region of interest" description="Disordered" evidence="1">
    <location>
        <begin position="1"/>
        <end position="40"/>
    </location>
</feature>
<sequence>MDTSQPQAPHDHGQQPYGPPHGEAYGQPSSPPPSMPPRRPGVRGKVIAAVVAMCVVLIATTAAGAFLIWQRVSSGDNQQSTVFVIRLCSAQSPNPACRQQDYTDAQAAAIKETLVESAATMYVTFDEAVSVTASESSQKWTAAAFFLHTVRPEKIATIKALVEGQPGVDEVTKVGLG</sequence>
<reference evidence="3 4" key="1">
    <citation type="submission" date="2020-08" db="EMBL/GenBank/DDBJ databases">
        <title>Sequencing the genomes of 1000 actinobacteria strains.</title>
        <authorList>
            <person name="Klenk H.-P."/>
        </authorList>
    </citation>
    <scope>NUCLEOTIDE SEQUENCE [LARGE SCALE GENOMIC DNA]</scope>
    <source>
        <strain evidence="3 4">DSM 45886</strain>
    </source>
</reference>
<keyword evidence="2" id="KW-0812">Transmembrane</keyword>
<feature type="transmembrane region" description="Helical" evidence="2">
    <location>
        <begin position="46"/>
        <end position="69"/>
    </location>
</feature>
<evidence type="ECO:0000256" key="2">
    <source>
        <dbReference type="SAM" id="Phobius"/>
    </source>
</evidence>
<proteinExistence type="predicted"/>
<comment type="caution">
    <text evidence="3">The sequence shown here is derived from an EMBL/GenBank/DDBJ whole genome shotgun (WGS) entry which is preliminary data.</text>
</comment>
<gene>
    <name evidence="3" type="ORF">FHR38_004485</name>
</gene>
<keyword evidence="2" id="KW-1133">Transmembrane helix</keyword>
<evidence type="ECO:0000256" key="1">
    <source>
        <dbReference type="SAM" id="MobiDB-lite"/>
    </source>
</evidence>
<dbReference type="Proteomes" id="UP000578819">
    <property type="component" value="Unassembled WGS sequence"/>
</dbReference>
<feature type="compositionally biased region" description="Pro residues" evidence="1">
    <location>
        <begin position="29"/>
        <end position="39"/>
    </location>
</feature>
<name>A0A7W7WRN7_9ACTN</name>
<organism evidence="3 4">
    <name type="scientific">Micromonospora polyrhachis</name>
    <dbReference type="NCBI Taxonomy" id="1282883"/>
    <lineage>
        <taxon>Bacteria</taxon>
        <taxon>Bacillati</taxon>
        <taxon>Actinomycetota</taxon>
        <taxon>Actinomycetes</taxon>
        <taxon>Micromonosporales</taxon>
        <taxon>Micromonosporaceae</taxon>
        <taxon>Micromonospora</taxon>
    </lineage>
</organism>